<proteinExistence type="predicted"/>
<keyword evidence="1" id="KW-0238">DNA-binding</keyword>
<dbReference type="EMBL" id="JABACJ020000016">
    <property type="protein sequence ID" value="MBU3877236.1"/>
    <property type="molecule type" value="Genomic_DNA"/>
</dbReference>
<dbReference type="PANTHER" id="PTHR47504:SF5">
    <property type="entry name" value="RIGHT ORIGIN-BINDING PROTEIN"/>
    <property type="match status" value="1"/>
</dbReference>
<sequence>MNVHKKIVKKVIDYIEDNLENEIDLEKIAENIGYSKFHLNRIFTEETGYTIYKYLQMRRLTIAAQKLVNTKKPITEIAYEAGYNSQQAFSLAFKQIYLYPPKTYRDIGVFVPRQNKISLNFRVYSGYVTYKVSVTYRISVRKIEVDAA</sequence>
<accession>A0ABS6D715</accession>
<dbReference type="Pfam" id="PF12833">
    <property type="entry name" value="HTH_18"/>
    <property type="match status" value="1"/>
</dbReference>
<dbReference type="Proteomes" id="UP000723714">
    <property type="component" value="Unassembled WGS sequence"/>
</dbReference>
<name>A0ABS6D715_9FIRM</name>
<dbReference type="SMART" id="SM00342">
    <property type="entry name" value="HTH_ARAC"/>
    <property type="match status" value="1"/>
</dbReference>
<evidence type="ECO:0000256" key="1">
    <source>
        <dbReference type="ARBA" id="ARBA00023125"/>
    </source>
</evidence>
<comment type="caution">
    <text evidence="3">The sequence shown here is derived from an EMBL/GenBank/DDBJ whole genome shotgun (WGS) entry which is preliminary data.</text>
</comment>
<dbReference type="InterPro" id="IPR018060">
    <property type="entry name" value="HTH_AraC"/>
</dbReference>
<dbReference type="PANTHER" id="PTHR47504">
    <property type="entry name" value="RIGHT ORIGIN-BINDING PROTEIN"/>
    <property type="match status" value="1"/>
</dbReference>
<evidence type="ECO:0000259" key="2">
    <source>
        <dbReference type="PROSITE" id="PS01124"/>
    </source>
</evidence>
<dbReference type="InterPro" id="IPR050959">
    <property type="entry name" value="MarA-like"/>
</dbReference>
<evidence type="ECO:0000313" key="3">
    <source>
        <dbReference type="EMBL" id="MBU3877236.1"/>
    </source>
</evidence>
<organism evidence="3 4">
    <name type="scientific">Faecalicatena faecalis</name>
    <dbReference type="NCBI Taxonomy" id="2726362"/>
    <lineage>
        <taxon>Bacteria</taxon>
        <taxon>Bacillati</taxon>
        <taxon>Bacillota</taxon>
        <taxon>Clostridia</taxon>
        <taxon>Lachnospirales</taxon>
        <taxon>Lachnospiraceae</taxon>
        <taxon>Faecalicatena</taxon>
    </lineage>
</organism>
<gene>
    <name evidence="3" type="ORF">HGO97_015630</name>
</gene>
<protein>
    <submittedName>
        <fullName evidence="3">AraC family transcriptional regulator</fullName>
    </submittedName>
</protein>
<evidence type="ECO:0000313" key="4">
    <source>
        <dbReference type="Proteomes" id="UP000723714"/>
    </source>
</evidence>
<reference evidence="3 4" key="1">
    <citation type="submission" date="2021-06" db="EMBL/GenBank/DDBJ databases">
        <title>Faecalicatena sp. nov. isolated from porcine feces.</title>
        <authorList>
            <person name="Oh B.S."/>
            <person name="Lee J.H."/>
        </authorList>
    </citation>
    <scope>NUCLEOTIDE SEQUENCE [LARGE SCALE GENOMIC DNA]</scope>
    <source>
        <strain evidence="3 4">AGMB00832</strain>
    </source>
</reference>
<dbReference type="PROSITE" id="PS01124">
    <property type="entry name" value="HTH_ARAC_FAMILY_2"/>
    <property type="match status" value="1"/>
</dbReference>
<keyword evidence="4" id="KW-1185">Reference proteome</keyword>
<dbReference type="RefSeq" id="WP_216243561.1">
    <property type="nucleotide sequence ID" value="NZ_JABACJ020000016.1"/>
</dbReference>
<feature type="domain" description="HTH araC/xylS-type" evidence="2">
    <location>
        <begin position="9"/>
        <end position="107"/>
    </location>
</feature>